<dbReference type="InterPro" id="IPR036249">
    <property type="entry name" value="Thioredoxin-like_sf"/>
</dbReference>
<evidence type="ECO:0000256" key="5">
    <source>
        <dbReference type="ARBA" id="ARBA00023284"/>
    </source>
</evidence>
<reference evidence="8 9" key="1">
    <citation type="submission" date="2023-07" db="EMBL/GenBank/DDBJ databases">
        <title>Genomic Encyclopedia of Type Strains, Phase IV (KMG-IV): sequencing the most valuable type-strain genomes for metagenomic binning, comparative biology and taxonomic classification.</title>
        <authorList>
            <person name="Goeker M."/>
        </authorList>
    </citation>
    <scope>NUCLEOTIDE SEQUENCE [LARGE SCALE GENOMIC DNA]</scope>
    <source>
        <strain evidence="8 9">DSM 3770</strain>
    </source>
</reference>
<keyword evidence="1" id="KW-0575">Peroxidase</keyword>
<evidence type="ECO:0000256" key="3">
    <source>
        <dbReference type="ARBA" id="ARBA00023002"/>
    </source>
</evidence>
<evidence type="ECO:0000256" key="6">
    <source>
        <dbReference type="SAM" id="MobiDB-lite"/>
    </source>
</evidence>
<proteinExistence type="predicted"/>
<dbReference type="PANTHER" id="PTHR42801">
    <property type="entry name" value="THIOREDOXIN-DEPENDENT PEROXIDE REDUCTASE"/>
    <property type="match status" value="1"/>
</dbReference>
<feature type="domain" description="Redoxin" evidence="7">
    <location>
        <begin position="32"/>
        <end position="179"/>
    </location>
</feature>
<keyword evidence="2" id="KW-0049">Antioxidant</keyword>
<dbReference type="PANTHER" id="PTHR42801:SF21">
    <property type="entry name" value="BCPB PROTEIN"/>
    <property type="match status" value="1"/>
</dbReference>
<evidence type="ECO:0000256" key="4">
    <source>
        <dbReference type="ARBA" id="ARBA00023157"/>
    </source>
</evidence>
<dbReference type="SUPFAM" id="SSF52833">
    <property type="entry name" value="Thioredoxin-like"/>
    <property type="match status" value="1"/>
</dbReference>
<keyword evidence="3" id="KW-0560">Oxidoreductase</keyword>
<dbReference type="InterPro" id="IPR013740">
    <property type="entry name" value="Redoxin"/>
</dbReference>
<sequence length="189" mass="20430">MSDFLTLPRDLPTPEDDGAADHLPGLELPIIPLLSTDGRRVDLSSLSGRAVVYVYPRTGAPGTPSPDGWDAIPGARGCTPQSCAFRDHYADLRAAGVEYVFGLSVQDTAYQNEAAQRLDLPFSLLSDHRREFAHAVRLPTFTVEGEVLLKRITLIIEGGAISHVFYPVFPPHENAAQVLAHLTGGADET</sequence>
<evidence type="ECO:0000256" key="2">
    <source>
        <dbReference type="ARBA" id="ARBA00022862"/>
    </source>
</evidence>
<dbReference type="CDD" id="cd03017">
    <property type="entry name" value="PRX_BCP"/>
    <property type="match status" value="1"/>
</dbReference>
<dbReference type="Proteomes" id="UP001241747">
    <property type="component" value="Unassembled WGS sequence"/>
</dbReference>
<evidence type="ECO:0000259" key="7">
    <source>
        <dbReference type="Pfam" id="PF08534"/>
    </source>
</evidence>
<dbReference type="RefSeq" id="WP_237346574.1">
    <property type="nucleotide sequence ID" value="NZ_JABWGX010000020.1"/>
</dbReference>
<name>A0ABU0LIK7_XANAG</name>
<dbReference type="EMBL" id="JAUSVY010000011">
    <property type="protein sequence ID" value="MDQ0506939.1"/>
    <property type="molecule type" value="Genomic_DNA"/>
</dbReference>
<gene>
    <name evidence="8" type="ORF">QOZ94_003754</name>
</gene>
<protein>
    <submittedName>
        <fullName evidence="8">Peroxiredoxin</fullName>
    </submittedName>
</protein>
<evidence type="ECO:0000313" key="8">
    <source>
        <dbReference type="EMBL" id="MDQ0506939.1"/>
    </source>
</evidence>
<dbReference type="InterPro" id="IPR050924">
    <property type="entry name" value="Peroxiredoxin_BCP/PrxQ"/>
</dbReference>
<evidence type="ECO:0000313" key="9">
    <source>
        <dbReference type="Proteomes" id="UP001241747"/>
    </source>
</evidence>
<dbReference type="Pfam" id="PF08534">
    <property type="entry name" value="Redoxin"/>
    <property type="match status" value="1"/>
</dbReference>
<accession>A0ABU0LIK7</accession>
<keyword evidence="5" id="KW-0676">Redox-active center</keyword>
<dbReference type="Gene3D" id="3.40.30.10">
    <property type="entry name" value="Glutaredoxin"/>
    <property type="match status" value="1"/>
</dbReference>
<feature type="region of interest" description="Disordered" evidence="6">
    <location>
        <begin position="1"/>
        <end position="22"/>
    </location>
</feature>
<evidence type="ECO:0000256" key="1">
    <source>
        <dbReference type="ARBA" id="ARBA00022559"/>
    </source>
</evidence>
<comment type="caution">
    <text evidence="8">The sequence shown here is derived from an EMBL/GenBank/DDBJ whole genome shotgun (WGS) entry which is preliminary data.</text>
</comment>
<keyword evidence="4" id="KW-1015">Disulfide bond</keyword>
<organism evidence="8 9">
    <name type="scientific">Xanthobacter agilis</name>
    <dbReference type="NCBI Taxonomy" id="47492"/>
    <lineage>
        <taxon>Bacteria</taxon>
        <taxon>Pseudomonadati</taxon>
        <taxon>Pseudomonadota</taxon>
        <taxon>Alphaproteobacteria</taxon>
        <taxon>Hyphomicrobiales</taxon>
        <taxon>Xanthobacteraceae</taxon>
        <taxon>Xanthobacter</taxon>
    </lineage>
</organism>
<keyword evidence="9" id="KW-1185">Reference proteome</keyword>